<keyword evidence="2" id="KW-0808">Transferase</keyword>
<organism evidence="2 3">
    <name type="scientific">Flagellimonas lutimaris</name>
    <dbReference type="NCBI Taxonomy" id="475082"/>
    <lineage>
        <taxon>Bacteria</taxon>
        <taxon>Pseudomonadati</taxon>
        <taxon>Bacteroidota</taxon>
        <taxon>Flavobacteriia</taxon>
        <taxon>Flavobacteriales</taxon>
        <taxon>Flavobacteriaceae</taxon>
        <taxon>Flagellimonas</taxon>
    </lineage>
</organism>
<dbReference type="Proteomes" id="UP000266067">
    <property type="component" value="Unassembled WGS sequence"/>
</dbReference>
<dbReference type="AlphaFoldDB" id="A0A3A1N6I7"/>
<gene>
    <name evidence="2" type="ORF">D2V08_15635</name>
</gene>
<dbReference type="SUPFAM" id="SSF55729">
    <property type="entry name" value="Acyl-CoA N-acyltransferases (Nat)"/>
    <property type="match status" value="1"/>
</dbReference>
<evidence type="ECO:0000313" key="3">
    <source>
        <dbReference type="Proteomes" id="UP000266067"/>
    </source>
</evidence>
<evidence type="ECO:0000259" key="1">
    <source>
        <dbReference type="Pfam" id="PF13480"/>
    </source>
</evidence>
<feature type="domain" description="BioF2-like acetyltransferase" evidence="1">
    <location>
        <begin position="123"/>
        <end position="271"/>
    </location>
</feature>
<accession>A0A3A1N6I7</accession>
<sequence>MIDNPFNSEIFKNIWLKHFNEGNEPFTIKSIIGADFYKSRFPGLWVNVGRTHTKGVYYEFEEKNKRLSGKSCLIFDVPTYFDCPSTKGGGRAVKRVRQYPGFLIELEKFADLAGFMKEQFGKSSRYKLKKYRKKLEQSFDINVKMYTGNMDKSEYDHIFDCFRELLEKRFSDKEEYNNNLDAQEWGFFKEVVYPMLLNQQAGLFVIFDDKKPIAVTLNYFSKDIIFDAITVFDIDYFKFHLGSVNIMYLIDWGITNRFSILDFSKGYFDYKTRWCTKKYDFEYHLVYDKTSIKSTTIAILLQKYFRLKQYLREKDINKLKNRIHFLFSKKEPQTKNLSPNYNTKFEEFDNKELELEHIPEYGPKINKIVFEFLYLFGERSKEVKLFRVLEDDNLLVLKGKNNTKIIALNEKVENILKP</sequence>
<keyword evidence="3" id="KW-1185">Reference proteome</keyword>
<evidence type="ECO:0000313" key="2">
    <source>
        <dbReference type="EMBL" id="RIV30520.1"/>
    </source>
</evidence>
<protein>
    <submittedName>
        <fullName evidence="2">GNAT family N-acetyltransferase</fullName>
    </submittedName>
</protein>
<dbReference type="RefSeq" id="WP_119609240.1">
    <property type="nucleotide sequence ID" value="NZ_QXFH01000077.1"/>
</dbReference>
<dbReference type="GO" id="GO:0016740">
    <property type="term" value="F:transferase activity"/>
    <property type="evidence" value="ECO:0007669"/>
    <property type="project" value="UniProtKB-KW"/>
</dbReference>
<dbReference type="EMBL" id="QXFH01000077">
    <property type="protein sequence ID" value="RIV30520.1"/>
    <property type="molecule type" value="Genomic_DNA"/>
</dbReference>
<name>A0A3A1N6I7_9FLAO</name>
<dbReference type="OrthoDB" id="1422531at2"/>
<dbReference type="Pfam" id="PF13480">
    <property type="entry name" value="Acetyltransf_6"/>
    <property type="match status" value="1"/>
</dbReference>
<proteinExistence type="predicted"/>
<dbReference type="InterPro" id="IPR016181">
    <property type="entry name" value="Acyl_CoA_acyltransferase"/>
</dbReference>
<reference evidence="2 3" key="1">
    <citation type="submission" date="2018-08" db="EMBL/GenBank/DDBJ databases">
        <title>Proposal of Muricauda 72 sp.nov. and Muricauda NH166 sp.nov., isolated from seawater.</title>
        <authorList>
            <person name="Cheng H."/>
            <person name="Wu Y.-H."/>
            <person name="Guo L.-L."/>
            <person name="Xu X.-W."/>
        </authorList>
    </citation>
    <scope>NUCLEOTIDE SEQUENCE [LARGE SCALE GENOMIC DNA]</scope>
    <source>
        <strain evidence="2 3">KCTC 22173</strain>
    </source>
</reference>
<dbReference type="InterPro" id="IPR038740">
    <property type="entry name" value="BioF2-like_GNAT_dom"/>
</dbReference>
<comment type="caution">
    <text evidence="2">The sequence shown here is derived from an EMBL/GenBank/DDBJ whole genome shotgun (WGS) entry which is preliminary data.</text>
</comment>